<sequence>MLYNDIYSFTPTGKIENDIKAFLLKYNKEFTYKHSIRNLKEIVE</sequence>
<name>A0A1S9T0Y9_BACMY</name>
<evidence type="ECO:0000313" key="3">
    <source>
        <dbReference type="Proteomes" id="UP000190696"/>
    </source>
</evidence>
<dbReference type="EMBL" id="CABWMC010000032">
    <property type="protein sequence ID" value="VXC72699.1"/>
    <property type="molecule type" value="Genomic_DNA"/>
</dbReference>
<evidence type="ECO:0000313" key="4">
    <source>
        <dbReference type="Proteomes" id="UP000437562"/>
    </source>
</evidence>
<dbReference type="EMBL" id="MUAI01000038">
    <property type="protein sequence ID" value="OOR03637.1"/>
    <property type="molecule type" value="Genomic_DNA"/>
</dbReference>
<evidence type="ECO:0000313" key="2">
    <source>
        <dbReference type="EMBL" id="VXC72699.1"/>
    </source>
</evidence>
<reference evidence="1 3" key="1">
    <citation type="submission" date="2017-01" db="EMBL/GenBank/DDBJ databases">
        <title>Bacillus cereus isolates.</title>
        <authorList>
            <person name="Beno S.M."/>
        </authorList>
    </citation>
    <scope>NUCLEOTIDE SEQUENCE [LARGE SCALE GENOMIC DNA]</scope>
    <source>
        <strain evidence="1 3">FSL W7-1108</strain>
    </source>
</reference>
<evidence type="ECO:0000313" key="1">
    <source>
        <dbReference type="EMBL" id="OOR03637.1"/>
    </source>
</evidence>
<accession>A0A1S9T0Y9</accession>
<accession>A0A654AXQ1</accession>
<protein>
    <submittedName>
        <fullName evidence="1">Haloacid dehalogenase</fullName>
    </submittedName>
</protein>
<dbReference type="AlphaFoldDB" id="A0A1S9T0Y9"/>
<dbReference type="Proteomes" id="UP000190696">
    <property type="component" value="Unassembled WGS sequence"/>
</dbReference>
<organism evidence="1 3">
    <name type="scientific">Bacillus mycoides</name>
    <dbReference type="NCBI Taxonomy" id="1405"/>
    <lineage>
        <taxon>Bacteria</taxon>
        <taxon>Bacillati</taxon>
        <taxon>Bacillota</taxon>
        <taxon>Bacilli</taxon>
        <taxon>Bacillales</taxon>
        <taxon>Bacillaceae</taxon>
        <taxon>Bacillus</taxon>
        <taxon>Bacillus cereus group</taxon>
    </lineage>
</organism>
<proteinExistence type="predicted"/>
<dbReference type="Proteomes" id="UP000437562">
    <property type="component" value="Unassembled WGS sequence"/>
</dbReference>
<reference evidence="2 4" key="2">
    <citation type="submission" date="2019-10" db="EMBL/GenBank/DDBJ databases">
        <authorList>
            <person name="Karimi E."/>
        </authorList>
    </citation>
    <scope>NUCLEOTIDE SEQUENCE [LARGE SCALE GENOMIC DNA]</scope>
    <source>
        <strain evidence="2">Bacillus sp. 71</strain>
    </source>
</reference>
<gene>
    <name evidence="2" type="ORF">BACI71_70051</name>
    <name evidence="1" type="ORF">BW900_26145</name>
</gene>